<name>A0ABW7NDW3_9BACT</name>
<keyword evidence="3" id="KW-1185">Reference proteome</keyword>
<proteinExistence type="predicted"/>
<sequence length="163" mass="18500">MTRLLLHFMILLVAMGSCEEDQDEQQAYFEYFGVNHAWGFQYSHWIIDGAGNVRVSSYADSVVWLSGGMDPHISKFDSVIFHVPKTELDSQIAKIWPASKGPVETIEQHRNDFGAYGFNAFYQDKIIPLSLRSDTEDKTNNSTEAAQLILWLQGLQEKLPKGN</sequence>
<evidence type="ECO:0008006" key="4">
    <source>
        <dbReference type="Google" id="ProtNLM"/>
    </source>
</evidence>
<reference evidence="2 3" key="1">
    <citation type="journal article" date="2013" name="Int. J. Syst. Evol. Microbiol.">
        <title>Marinoscillum luteum sp. nov., isolated from marine sediment.</title>
        <authorList>
            <person name="Cha I.T."/>
            <person name="Park S.J."/>
            <person name="Kim S.J."/>
            <person name="Kim J.G."/>
            <person name="Jung M.Y."/>
            <person name="Shin K.S."/>
            <person name="Kwon K.K."/>
            <person name="Yang S.H."/>
            <person name="Seo Y.S."/>
            <person name="Rhee S.K."/>
        </authorList>
    </citation>
    <scope>NUCLEOTIDE SEQUENCE [LARGE SCALE GENOMIC DNA]</scope>
    <source>
        <strain evidence="2 3">KCTC 23939</strain>
    </source>
</reference>
<keyword evidence="1" id="KW-0732">Signal</keyword>
<dbReference type="Proteomes" id="UP001610063">
    <property type="component" value="Unassembled WGS sequence"/>
</dbReference>
<protein>
    <recommendedName>
        <fullName evidence="4">DUF4136 domain-containing protein</fullName>
    </recommendedName>
</protein>
<dbReference type="PROSITE" id="PS51257">
    <property type="entry name" value="PROKAR_LIPOPROTEIN"/>
    <property type="match status" value="1"/>
</dbReference>
<dbReference type="EMBL" id="JBIPKE010000020">
    <property type="protein sequence ID" value="MFH6985738.1"/>
    <property type="molecule type" value="Genomic_DNA"/>
</dbReference>
<gene>
    <name evidence="2" type="ORF">ACHKAR_19955</name>
</gene>
<accession>A0ABW7NDW3</accession>
<evidence type="ECO:0000313" key="3">
    <source>
        <dbReference type="Proteomes" id="UP001610063"/>
    </source>
</evidence>
<dbReference type="RefSeq" id="WP_395419138.1">
    <property type="nucleotide sequence ID" value="NZ_JBIPKE010000020.1"/>
</dbReference>
<evidence type="ECO:0000256" key="1">
    <source>
        <dbReference type="SAM" id="SignalP"/>
    </source>
</evidence>
<feature type="chain" id="PRO_5046520374" description="DUF4136 domain-containing protein" evidence="1">
    <location>
        <begin position="20"/>
        <end position="163"/>
    </location>
</feature>
<evidence type="ECO:0000313" key="2">
    <source>
        <dbReference type="EMBL" id="MFH6985738.1"/>
    </source>
</evidence>
<feature type="signal peptide" evidence="1">
    <location>
        <begin position="1"/>
        <end position="19"/>
    </location>
</feature>
<organism evidence="2 3">
    <name type="scientific">Marinoscillum luteum</name>
    <dbReference type="NCBI Taxonomy" id="861051"/>
    <lineage>
        <taxon>Bacteria</taxon>
        <taxon>Pseudomonadati</taxon>
        <taxon>Bacteroidota</taxon>
        <taxon>Cytophagia</taxon>
        <taxon>Cytophagales</taxon>
        <taxon>Reichenbachiellaceae</taxon>
        <taxon>Marinoscillum</taxon>
    </lineage>
</organism>
<comment type="caution">
    <text evidence="2">The sequence shown here is derived from an EMBL/GenBank/DDBJ whole genome shotgun (WGS) entry which is preliminary data.</text>
</comment>